<evidence type="ECO:0000313" key="3">
    <source>
        <dbReference type="EMBL" id="QLB62597.1"/>
    </source>
</evidence>
<evidence type="ECO:0000313" key="2">
    <source>
        <dbReference type="EMBL" id="MEO1755370.1"/>
    </source>
</evidence>
<keyword evidence="5" id="KW-1185">Reference proteome</keyword>
<accession>A0A9Q6WL57</accession>
<protein>
    <submittedName>
        <fullName evidence="2">Methyltransferase domain-containing protein</fullName>
    </submittedName>
</protein>
<dbReference type="Proteomes" id="UP000509548">
    <property type="component" value="Chromosome 1"/>
</dbReference>
<sequence>MSNLTEGAARNYPTVDYDQHARTCPPDDFWGQVKRTVRGKAVPDEHIDMIVDAIHAQLAPQRHDVLLDLACGNGALSQRFFDHCAQLVGVDISEYLIDVANRHFARPPQISFVARGAAEYLREEMAPERFTKVLCYGSFAYFPADDAHAALQLLHDRFINVDTIFIGNLPDRDRAEAFYAARTPEPGELDDHCAQIGIWRSREAFAEMAATTGWSARFSTMPSSFFSVHYRYDAVLRRSASRDATMDEK</sequence>
<proteinExistence type="predicted"/>
<keyword evidence="2" id="KW-0489">Methyltransferase</keyword>
<dbReference type="RefSeq" id="WP_054929293.1">
    <property type="nucleotide sequence ID" value="NZ_CP015958.1"/>
</dbReference>
<dbReference type="SUPFAM" id="SSF53335">
    <property type="entry name" value="S-adenosyl-L-methionine-dependent methyltransferases"/>
    <property type="match status" value="1"/>
</dbReference>
<keyword evidence="2" id="KW-0808">Transferase</keyword>
<gene>
    <name evidence="3" type="ORF">A9O66_09515</name>
    <name evidence="2" type="ORF">VOI32_15695</name>
</gene>
<dbReference type="Gene3D" id="3.40.50.150">
    <property type="entry name" value="Vaccinia Virus protein VP39"/>
    <property type="match status" value="1"/>
</dbReference>
<name>A0A9Q6WL57_9BURK</name>
<dbReference type="EMBL" id="CP015958">
    <property type="protein sequence ID" value="QLB62597.1"/>
    <property type="molecule type" value="Genomic_DNA"/>
</dbReference>
<evidence type="ECO:0000313" key="5">
    <source>
        <dbReference type="Proteomes" id="UP001462961"/>
    </source>
</evidence>
<dbReference type="InterPro" id="IPR041698">
    <property type="entry name" value="Methyltransf_25"/>
</dbReference>
<dbReference type="GO" id="GO:0032259">
    <property type="term" value="P:methylation"/>
    <property type="evidence" value="ECO:0007669"/>
    <property type="project" value="UniProtKB-KW"/>
</dbReference>
<dbReference type="EMBL" id="JAYLVJ010000017">
    <property type="protein sequence ID" value="MEO1755370.1"/>
    <property type="molecule type" value="Genomic_DNA"/>
</dbReference>
<reference evidence="3 4" key="1">
    <citation type="journal article" date="2014" name="Genome Announc.">
        <title>Draft Genome Sequence of the Haloacid-Degrading Burkholderia caribensis Strain MBA4.</title>
        <authorList>
            <person name="Pan Y."/>
            <person name="Kong K.F."/>
            <person name="Tsang J.S."/>
        </authorList>
    </citation>
    <scope>NUCLEOTIDE SEQUENCE [LARGE SCALE GENOMIC DNA]</scope>
    <source>
        <strain evidence="3 4">852011</strain>
    </source>
</reference>
<dbReference type="InterPro" id="IPR029063">
    <property type="entry name" value="SAM-dependent_MTases_sf"/>
</dbReference>
<dbReference type="Proteomes" id="UP001462961">
    <property type="component" value="Unassembled WGS sequence"/>
</dbReference>
<dbReference type="Pfam" id="PF13649">
    <property type="entry name" value="Methyltransf_25"/>
    <property type="match status" value="1"/>
</dbReference>
<dbReference type="CDD" id="cd02440">
    <property type="entry name" value="AdoMet_MTases"/>
    <property type="match status" value="1"/>
</dbReference>
<organism evidence="3 4">
    <name type="scientific">Paraburkholderia caribensis</name>
    <dbReference type="NCBI Taxonomy" id="75105"/>
    <lineage>
        <taxon>Bacteria</taxon>
        <taxon>Pseudomonadati</taxon>
        <taxon>Pseudomonadota</taxon>
        <taxon>Betaproteobacteria</taxon>
        <taxon>Burkholderiales</taxon>
        <taxon>Burkholderiaceae</taxon>
        <taxon>Paraburkholderia</taxon>
    </lineage>
</organism>
<feature type="domain" description="Methyltransferase" evidence="1">
    <location>
        <begin position="67"/>
        <end position="155"/>
    </location>
</feature>
<dbReference type="GO" id="GO:0008168">
    <property type="term" value="F:methyltransferase activity"/>
    <property type="evidence" value="ECO:0007669"/>
    <property type="project" value="UniProtKB-KW"/>
</dbReference>
<evidence type="ECO:0000259" key="1">
    <source>
        <dbReference type="Pfam" id="PF13649"/>
    </source>
</evidence>
<reference evidence="2 5" key="3">
    <citation type="submission" date="2024-01" db="EMBL/GenBank/DDBJ databases">
        <title>The diversity of rhizobia nodulating Mimosa spp. in eleven states of Brazil covering several biomes is determined by host plant, location, and edaphic factors.</title>
        <authorList>
            <person name="Rouws L."/>
            <person name="Barauna A."/>
            <person name="Beukes C."/>
            <person name="De Faria S.M."/>
            <person name="Gross E."/>
            <person name="Dos Reis Junior F.B."/>
            <person name="Simon M."/>
            <person name="Maluk M."/>
            <person name="Odee D.W."/>
            <person name="Kenicer G."/>
            <person name="Young J.P.W."/>
            <person name="Reis V.M."/>
            <person name="Zilli J."/>
            <person name="James E.K."/>
        </authorList>
    </citation>
    <scope>NUCLEOTIDE SEQUENCE [LARGE SCALE GENOMIC DNA]</scope>
    <source>
        <strain evidence="2 5">JHI1651</strain>
    </source>
</reference>
<reference evidence="3" key="2">
    <citation type="submission" date="2016-06" db="EMBL/GenBank/DDBJ databases">
        <authorList>
            <person name="Huang P."/>
            <person name="Jiang X."/>
            <person name="Liu X."/>
        </authorList>
    </citation>
    <scope>NUCLEOTIDE SEQUENCE</scope>
    <source>
        <strain evidence="3">852011</strain>
    </source>
</reference>
<evidence type="ECO:0000313" key="4">
    <source>
        <dbReference type="Proteomes" id="UP000509548"/>
    </source>
</evidence>
<dbReference type="AlphaFoldDB" id="A0A9Q6WL57"/>